<sequence length="152" mass="16858">MVQLPVARDFRRDRANFPRVHPQRPGHLVLDLDREQLLDDVLGDVGLFRAEPVQPFGEVLGAEIDQFLDLLEERLVQQLLVGAVVLRLPLDPLVARLAQLLCVSVGMMRDRAADRSSTTSSNGGAEDARSGSSENNATFRMERGVGDEREQV</sequence>
<dbReference type="EnsemblMetazoa" id="ACOM024132-RA">
    <property type="protein sequence ID" value="ACOM024132-PA.1"/>
    <property type="gene ID" value="ACOM024132"/>
</dbReference>
<organism evidence="2">
    <name type="scientific">Anopheles coluzzii</name>
    <name type="common">African malaria mosquito</name>
    <dbReference type="NCBI Taxonomy" id="1518534"/>
    <lineage>
        <taxon>Eukaryota</taxon>
        <taxon>Metazoa</taxon>
        <taxon>Ecdysozoa</taxon>
        <taxon>Arthropoda</taxon>
        <taxon>Hexapoda</taxon>
        <taxon>Insecta</taxon>
        <taxon>Pterygota</taxon>
        <taxon>Neoptera</taxon>
        <taxon>Endopterygota</taxon>
        <taxon>Diptera</taxon>
        <taxon>Nematocera</taxon>
        <taxon>Culicoidea</taxon>
        <taxon>Culicidae</taxon>
        <taxon>Anophelinae</taxon>
        <taxon>Anopheles</taxon>
    </lineage>
</organism>
<accession>A0A8W7P2D1</accession>
<name>A0A8W7P2D1_ANOCL</name>
<reference evidence="2" key="1">
    <citation type="submission" date="2022-08" db="UniProtKB">
        <authorList>
            <consortium name="EnsemblMetazoa"/>
        </authorList>
    </citation>
    <scope>IDENTIFICATION</scope>
</reference>
<dbReference type="Proteomes" id="UP000075882">
    <property type="component" value="Unassembled WGS sequence"/>
</dbReference>
<feature type="region of interest" description="Disordered" evidence="1">
    <location>
        <begin position="112"/>
        <end position="152"/>
    </location>
</feature>
<feature type="compositionally biased region" description="Basic and acidic residues" evidence="1">
    <location>
        <begin position="140"/>
        <end position="152"/>
    </location>
</feature>
<dbReference type="AlphaFoldDB" id="A0A8W7P2D1"/>
<proteinExistence type="predicted"/>
<evidence type="ECO:0000313" key="2">
    <source>
        <dbReference type="EnsemblMetazoa" id="ACOM024132-PA.1"/>
    </source>
</evidence>
<protein>
    <submittedName>
        <fullName evidence="2">Uncharacterized protein</fullName>
    </submittedName>
</protein>
<evidence type="ECO:0000256" key="1">
    <source>
        <dbReference type="SAM" id="MobiDB-lite"/>
    </source>
</evidence>